<evidence type="ECO:0000313" key="2">
    <source>
        <dbReference type="RefSeq" id="XP_021111514.1"/>
    </source>
</evidence>
<dbReference type="RefSeq" id="XP_021111516.1">
    <property type="nucleotide sequence ID" value="XM_021255857.1"/>
</dbReference>
<evidence type="ECO:0000313" key="1">
    <source>
        <dbReference type="Proteomes" id="UP000694906"/>
    </source>
</evidence>
<proteinExistence type="predicted"/>
<dbReference type="CTD" id="642987"/>
<dbReference type="RefSeq" id="XP_021111515.1">
    <property type="nucleotide sequence ID" value="XM_021255856.1"/>
</dbReference>
<dbReference type="AlphaFoldDB" id="A0AAX6SRS6"/>
<keyword evidence="1" id="KW-1185">Reference proteome</keyword>
<dbReference type="RefSeq" id="XP_021111514.1">
    <property type="nucleotide sequence ID" value="XM_021255855.1"/>
</dbReference>
<keyword evidence="2 3" id="KW-0812">Transmembrane</keyword>
<evidence type="ECO:0000313" key="3">
    <source>
        <dbReference type="RefSeq" id="XP_021111515.1"/>
    </source>
</evidence>
<dbReference type="PANTHER" id="PTHR28651:SF1">
    <property type="entry name" value="TRANSMEMBRANE PROTEIN 232"/>
    <property type="match status" value="1"/>
</dbReference>
<dbReference type="GeneID" id="101698700"/>
<dbReference type="InterPro" id="IPR031747">
    <property type="entry name" value="TMEM232"/>
</dbReference>
<dbReference type="Pfam" id="PF15877">
    <property type="entry name" value="TMEM232"/>
    <property type="match status" value="1"/>
</dbReference>
<accession>A0AAX6SRS6</accession>
<evidence type="ECO:0000313" key="4">
    <source>
        <dbReference type="RefSeq" id="XP_021111516.1"/>
    </source>
</evidence>
<sequence>MPVNKSSAINKFGGISSPYREELLKFNFQNSSKNKSHKSRSLLLIREKFILKFNQTQNPVEKKELLEQARKNILRCKRKLGLSSLGCGKHVHLPFAWTEVIYLAQCKGEIQDESVLYRLCCDAFLKDFLYSVEIKLTKIGYLIFLRLFIFFLHGQLANFKGHLLRLQPYSYALFSSGESYRKYPNIFSNIQFILKTLEIICERELLSESGFSTGENKEGFEDKDSDMAHLQCNHGSYEVNPLLWHCVACWFCVQSNSPQLSSVLEHLILHKMQLQKKCWLDLVLALLVLGEAAKLNMACLKTFMDLMRDFLLSIMSVEKQKERCTGDDLSWAWSVVHTYTTIIAEVCLYAATSDLRKTAFLGLCGCKRPQKNILLIDKSEEPELQETSILSLLEFFSSKISDNCDQLVWIGYYGLVYNLVKMSWELQGDVEQDGLGNMIWQTLQKTKDYEKDGRILNGINIAQAELNDRTDPFTRYSTKVPSNAREEVFSKYIGCRVANTLSKLLFPPLDVHVLPLKKPEVKQDQMKYLNKKQESVKKRVLHSTVREHPSLSELPMSPYLDFFTKADKELAKIIDHHWQKELEIRQREVAICEAKEQKDKELEEKKHFQEVMKQREEKLHKHTKPYELPPRTEVISLEKTMTHKKTDVYMP</sequence>
<organism evidence="1 2">
    <name type="scientific">Heterocephalus glaber</name>
    <name type="common">Naked mole rat</name>
    <dbReference type="NCBI Taxonomy" id="10181"/>
    <lineage>
        <taxon>Eukaryota</taxon>
        <taxon>Metazoa</taxon>
        <taxon>Chordata</taxon>
        <taxon>Craniata</taxon>
        <taxon>Vertebrata</taxon>
        <taxon>Euteleostomi</taxon>
        <taxon>Mammalia</taxon>
        <taxon>Eutheria</taxon>
        <taxon>Euarchontoglires</taxon>
        <taxon>Glires</taxon>
        <taxon>Rodentia</taxon>
        <taxon>Hystricomorpha</taxon>
        <taxon>Bathyergidae</taxon>
        <taxon>Heterocephalus</taxon>
    </lineage>
</organism>
<reference evidence="2 3" key="1">
    <citation type="submission" date="2025-04" db="UniProtKB">
        <authorList>
            <consortium name="RefSeq"/>
        </authorList>
    </citation>
    <scope>IDENTIFICATION</scope>
</reference>
<gene>
    <name evidence="2 3 4" type="primary">Tmem232</name>
</gene>
<keyword evidence="2 3" id="KW-0472">Membrane</keyword>
<protein>
    <submittedName>
        <fullName evidence="2 3">Transmembrane protein 232 isoform X1</fullName>
    </submittedName>
</protein>
<name>A0AAX6SRS6_HETGA</name>
<dbReference type="PANTHER" id="PTHR28651">
    <property type="entry name" value="TRANSMEMBRANE PROTEIN 232"/>
    <property type="match status" value="1"/>
</dbReference>
<dbReference type="Proteomes" id="UP000694906">
    <property type="component" value="Unplaced"/>
</dbReference>